<evidence type="ECO:0000256" key="1">
    <source>
        <dbReference type="ARBA" id="ARBA00022801"/>
    </source>
</evidence>
<dbReference type="NCBIfam" id="TIGR00369">
    <property type="entry name" value="unchar_dom_1"/>
    <property type="match status" value="1"/>
</dbReference>
<dbReference type="EC" id="3.1.2.20" evidence="5"/>
<evidence type="ECO:0000256" key="7">
    <source>
        <dbReference type="ARBA" id="ARBA00048062"/>
    </source>
</evidence>
<comment type="catalytic activity">
    <reaction evidence="3">
        <text>a long-chain fatty acyl-CoA + H2O = a long-chain fatty acid + CoA + H(+)</text>
        <dbReference type="Rhea" id="RHEA:67680"/>
        <dbReference type="ChEBI" id="CHEBI:15377"/>
        <dbReference type="ChEBI" id="CHEBI:15378"/>
        <dbReference type="ChEBI" id="CHEBI:57287"/>
        <dbReference type="ChEBI" id="CHEBI:57560"/>
        <dbReference type="ChEBI" id="CHEBI:83139"/>
    </reaction>
</comment>
<accession>A0A077NAR2</accession>
<comment type="similarity">
    <text evidence="4">Belongs to the YigI thioesterase family.</text>
</comment>
<protein>
    <recommendedName>
        <fullName evidence="6">Medium/long-chain acyl-CoA thioesterase YigI</fullName>
        <ecNumber evidence="5">3.1.2.20</ecNumber>
    </recommendedName>
</protein>
<dbReference type="PANTHER" id="PTHR43240">
    <property type="entry name" value="1,4-DIHYDROXY-2-NAPHTHOYL-COA THIOESTERASE 1"/>
    <property type="match status" value="1"/>
</dbReference>
<evidence type="ECO:0000256" key="4">
    <source>
        <dbReference type="ARBA" id="ARBA00038381"/>
    </source>
</evidence>
<keyword evidence="1" id="KW-0378">Hydrolase</keyword>
<dbReference type="GO" id="GO:0047617">
    <property type="term" value="F:fatty acyl-CoA hydrolase activity"/>
    <property type="evidence" value="ECO:0007669"/>
    <property type="project" value="UniProtKB-EC"/>
</dbReference>
<dbReference type="InterPro" id="IPR006683">
    <property type="entry name" value="Thioestr_dom"/>
</dbReference>
<comment type="catalytic activity">
    <reaction evidence="2">
        <text>a fatty acyl-CoA + H2O = a fatty acid + CoA + H(+)</text>
        <dbReference type="Rhea" id="RHEA:16781"/>
        <dbReference type="ChEBI" id="CHEBI:15377"/>
        <dbReference type="ChEBI" id="CHEBI:15378"/>
        <dbReference type="ChEBI" id="CHEBI:28868"/>
        <dbReference type="ChEBI" id="CHEBI:57287"/>
        <dbReference type="ChEBI" id="CHEBI:77636"/>
        <dbReference type="EC" id="3.1.2.20"/>
    </reaction>
</comment>
<dbReference type="HOGENOM" id="CLU_089876_7_2_6"/>
<dbReference type="InterPro" id="IPR029069">
    <property type="entry name" value="HotDog_dom_sf"/>
</dbReference>
<evidence type="ECO:0000256" key="3">
    <source>
        <dbReference type="ARBA" id="ARBA00036002"/>
    </source>
</evidence>
<sequence length="161" mass="17939">METIQRSTQPLTQEEARKIIGELFVYHMPFNQLLGFELLRFDHDYAELRFRNQDKLVGNMAQKILHGGVIASILDVAGGLICAGNALTAMETITIAEMEKRLPTIGTIDLRIDYLRPGRGEVFTASSNIVRSGNKVSVARIELHNERQVHIASAMATYLVG</sequence>
<evidence type="ECO:0000256" key="2">
    <source>
        <dbReference type="ARBA" id="ARBA00035880"/>
    </source>
</evidence>
<evidence type="ECO:0000256" key="5">
    <source>
        <dbReference type="ARBA" id="ARBA00038894"/>
    </source>
</evidence>
<evidence type="ECO:0000256" key="6">
    <source>
        <dbReference type="ARBA" id="ARBA00040062"/>
    </source>
</evidence>
<dbReference type="NCBIfam" id="NF008675">
    <property type="entry name" value="PRK11688.1"/>
    <property type="match status" value="1"/>
</dbReference>
<evidence type="ECO:0000313" key="10">
    <source>
        <dbReference type="Proteomes" id="UP000028511"/>
    </source>
</evidence>
<dbReference type="PANTHER" id="PTHR43240:SF20">
    <property type="entry name" value="MEDIUM_LONG-CHAIN ACYL-COA THIOESTERASE YIGI"/>
    <property type="match status" value="1"/>
</dbReference>
<dbReference type="AlphaFoldDB" id="A0A077NAR2"/>
<evidence type="ECO:0000313" key="9">
    <source>
        <dbReference type="EMBL" id="CDG99176.1"/>
    </source>
</evidence>
<dbReference type="EMBL" id="CBSW010000281">
    <property type="protein sequence ID" value="CDG99176.1"/>
    <property type="molecule type" value="Genomic_DNA"/>
</dbReference>
<proteinExistence type="inferred from homology"/>
<comment type="caution">
    <text evidence="9">The sequence shown here is derived from an EMBL/GenBank/DDBJ whole genome shotgun (WGS) entry which is preliminary data.</text>
</comment>
<dbReference type="SUPFAM" id="SSF54637">
    <property type="entry name" value="Thioesterase/thiol ester dehydrase-isomerase"/>
    <property type="match status" value="1"/>
</dbReference>
<reference evidence="9" key="1">
    <citation type="submission" date="2013-07" db="EMBL/GenBank/DDBJ databases">
        <title>Sub-species coevolution in mutualistic symbiosis.</title>
        <authorList>
            <person name="Murfin K."/>
            <person name="Klassen J."/>
            <person name="Lee M."/>
            <person name="Forst S."/>
            <person name="Stock P."/>
            <person name="Goodrich-Blair H."/>
        </authorList>
    </citation>
    <scope>NUCLEOTIDE SEQUENCE [LARGE SCALE GENOMIC DNA]</scope>
    <source>
        <strain evidence="9">Puntauvense</strain>
    </source>
</reference>
<gene>
    <name evidence="9" type="ORF">XBP1_740051</name>
</gene>
<dbReference type="Pfam" id="PF03061">
    <property type="entry name" value="4HBT"/>
    <property type="match status" value="1"/>
</dbReference>
<comment type="catalytic activity">
    <reaction evidence="7">
        <text>a medium-chain fatty acyl-CoA + H2O = a medium-chain fatty acid + CoA + H(+)</text>
        <dbReference type="Rhea" id="RHEA:68184"/>
        <dbReference type="ChEBI" id="CHEBI:15377"/>
        <dbReference type="ChEBI" id="CHEBI:15378"/>
        <dbReference type="ChEBI" id="CHEBI:57287"/>
        <dbReference type="ChEBI" id="CHEBI:59558"/>
        <dbReference type="ChEBI" id="CHEBI:90546"/>
    </reaction>
</comment>
<dbReference type="Gene3D" id="3.10.129.10">
    <property type="entry name" value="Hotdog Thioesterase"/>
    <property type="match status" value="1"/>
</dbReference>
<name>A0A077NAR2_XENBV</name>
<feature type="domain" description="Thioesterase" evidence="8">
    <location>
        <begin position="63"/>
        <end position="148"/>
    </location>
</feature>
<dbReference type="RefSeq" id="WP_038214059.1">
    <property type="nucleotide sequence ID" value="NZ_CAWLWN010000070.1"/>
</dbReference>
<dbReference type="CDD" id="cd03443">
    <property type="entry name" value="PaaI_thioesterase"/>
    <property type="match status" value="1"/>
</dbReference>
<dbReference type="InterPro" id="IPR003736">
    <property type="entry name" value="PAAI_dom"/>
</dbReference>
<dbReference type="Proteomes" id="UP000028511">
    <property type="component" value="Unassembled WGS sequence"/>
</dbReference>
<evidence type="ECO:0000259" key="8">
    <source>
        <dbReference type="Pfam" id="PF03061"/>
    </source>
</evidence>
<organism evidence="9 10">
    <name type="scientific">Xenorhabdus bovienii str. puntauvense</name>
    <dbReference type="NCBI Taxonomy" id="1398201"/>
    <lineage>
        <taxon>Bacteria</taxon>
        <taxon>Pseudomonadati</taxon>
        <taxon>Pseudomonadota</taxon>
        <taxon>Gammaproteobacteria</taxon>
        <taxon>Enterobacterales</taxon>
        <taxon>Morganellaceae</taxon>
        <taxon>Xenorhabdus</taxon>
    </lineage>
</organism>